<dbReference type="PANTHER" id="PTHR16134">
    <property type="entry name" value="F-BOX/TPR REPEAT PROTEIN POF3"/>
    <property type="match status" value="1"/>
</dbReference>
<dbReference type="PANTHER" id="PTHR16134:SF119">
    <property type="entry name" value="AT02038P-RELATED"/>
    <property type="match status" value="1"/>
</dbReference>
<evidence type="ECO:0000313" key="2">
    <source>
        <dbReference type="Proteomes" id="UP001362999"/>
    </source>
</evidence>
<dbReference type="SUPFAM" id="SSF52058">
    <property type="entry name" value="L domain-like"/>
    <property type="match status" value="1"/>
</dbReference>
<dbReference type="Gene3D" id="1.20.1280.50">
    <property type="match status" value="1"/>
</dbReference>
<comment type="caution">
    <text evidence="1">The sequence shown here is derived from an EMBL/GenBank/DDBJ whole genome shotgun (WGS) entry which is preliminary data.</text>
</comment>
<dbReference type="InterPro" id="IPR032675">
    <property type="entry name" value="LRR_dom_sf"/>
</dbReference>
<sequence>MSSRNQLLQRIDELSSAIEDLEIRRLVPMSRLPVELLSQIFKLCPRAFHRSQEAEEGYSHPNPLLAPLLLLGVCRLWRDIVISCPSFWNAIDLQYSSKMDEGIDAAHLATWLGRAPKPLPLSLCFRGRFTDDAQRVVQQYSVHSLHLRHMTIAKLPPMLASLNALQLYRCSGITIADCIDGLRAGGAPHLEKLSIGSIDNETSTAPLLHVSLSSLRTLDLRRDDWQQEHWQQGTTDSCPSHMLRYLTLPALQKLTLSYSSTAYSDLTGFFARSSPPLFSLELSGLEEASEIEFGYLRFVSATLSTLAIECRQNYGMAPVCDKLVANAKLFPNLRHLTLTNTGYPHGFNQLLAFVADCAGRHRLFESARFIFSKGNIPQVIRNQFRTFTQGSTVHIHLGCWGEEENQIQCMCCHCH</sequence>
<gene>
    <name evidence="1" type="ORF">R3P38DRAFT_2871933</name>
</gene>
<dbReference type="AlphaFoldDB" id="A0AAW0DCG6"/>
<dbReference type="Gene3D" id="3.80.10.10">
    <property type="entry name" value="Ribonuclease Inhibitor"/>
    <property type="match status" value="1"/>
</dbReference>
<protein>
    <recommendedName>
        <fullName evidence="3">F-box domain-containing protein</fullName>
    </recommendedName>
</protein>
<proteinExistence type="predicted"/>
<reference evidence="1 2" key="1">
    <citation type="journal article" date="2024" name="J Genomics">
        <title>Draft genome sequencing and assembly of Favolaschia claudopus CIRM-BRFM 2984 isolated from oak limbs.</title>
        <authorList>
            <person name="Navarro D."/>
            <person name="Drula E."/>
            <person name="Chaduli D."/>
            <person name="Cazenave R."/>
            <person name="Ahrendt S."/>
            <person name="Wang J."/>
            <person name="Lipzen A."/>
            <person name="Daum C."/>
            <person name="Barry K."/>
            <person name="Grigoriev I.V."/>
            <person name="Favel A."/>
            <person name="Rosso M.N."/>
            <person name="Martin F."/>
        </authorList>
    </citation>
    <scope>NUCLEOTIDE SEQUENCE [LARGE SCALE GENOMIC DNA]</scope>
    <source>
        <strain evidence="1 2">CIRM-BRFM 2984</strain>
    </source>
</reference>
<dbReference type="EMBL" id="JAWWNJ010000009">
    <property type="protein sequence ID" value="KAK7048892.1"/>
    <property type="molecule type" value="Genomic_DNA"/>
</dbReference>
<keyword evidence="2" id="KW-1185">Reference proteome</keyword>
<evidence type="ECO:0008006" key="3">
    <source>
        <dbReference type="Google" id="ProtNLM"/>
    </source>
</evidence>
<evidence type="ECO:0000313" key="1">
    <source>
        <dbReference type="EMBL" id="KAK7048892.1"/>
    </source>
</evidence>
<organism evidence="1 2">
    <name type="scientific">Favolaschia claudopus</name>
    <dbReference type="NCBI Taxonomy" id="2862362"/>
    <lineage>
        <taxon>Eukaryota</taxon>
        <taxon>Fungi</taxon>
        <taxon>Dikarya</taxon>
        <taxon>Basidiomycota</taxon>
        <taxon>Agaricomycotina</taxon>
        <taxon>Agaricomycetes</taxon>
        <taxon>Agaricomycetidae</taxon>
        <taxon>Agaricales</taxon>
        <taxon>Marasmiineae</taxon>
        <taxon>Mycenaceae</taxon>
        <taxon>Favolaschia</taxon>
    </lineage>
</organism>
<name>A0AAW0DCG6_9AGAR</name>
<accession>A0AAW0DCG6</accession>
<dbReference type="Proteomes" id="UP001362999">
    <property type="component" value="Unassembled WGS sequence"/>
</dbReference>